<dbReference type="InterPro" id="IPR021109">
    <property type="entry name" value="Peptidase_aspartic_dom_sf"/>
</dbReference>
<evidence type="ECO:0000256" key="6">
    <source>
        <dbReference type="RuleBase" id="RU000454"/>
    </source>
</evidence>
<evidence type="ECO:0000256" key="2">
    <source>
        <dbReference type="ARBA" id="ARBA00022670"/>
    </source>
</evidence>
<keyword evidence="7" id="KW-0812">Transmembrane</keyword>
<evidence type="ECO:0000256" key="4">
    <source>
        <dbReference type="ARBA" id="ARBA00022750"/>
    </source>
</evidence>
<evidence type="ECO:0000256" key="1">
    <source>
        <dbReference type="ARBA" id="ARBA00007447"/>
    </source>
</evidence>
<evidence type="ECO:0000256" key="5">
    <source>
        <dbReference type="ARBA" id="ARBA00022801"/>
    </source>
</evidence>
<dbReference type="SUPFAM" id="SSF50630">
    <property type="entry name" value="Acid proteases"/>
    <property type="match status" value="1"/>
</dbReference>
<dbReference type="PROSITE" id="PS00141">
    <property type="entry name" value="ASP_PROTEASE"/>
    <property type="match status" value="1"/>
</dbReference>
<dbReference type="PANTHER" id="PTHR47966:SF65">
    <property type="entry name" value="ASPARTIC-TYPE ENDOPEPTIDASE"/>
    <property type="match status" value="1"/>
</dbReference>
<evidence type="ECO:0000256" key="8">
    <source>
        <dbReference type="SAM" id="SignalP"/>
    </source>
</evidence>
<feature type="domain" description="Peptidase A1" evidence="9">
    <location>
        <begin position="64"/>
        <end position="411"/>
    </location>
</feature>
<proteinExistence type="inferred from homology"/>
<dbReference type="InterPro" id="IPR001969">
    <property type="entry name" value="Aspartic_peptidase_AS"/>
</dbReference>
<evidence type="ECO:0000259" key="9">
    <source>
        <dbReference type="PROSITE" id="PS51767"/>
    </source>
</evidence>
<dbReference type="Pfam" id="PF00026">
    <property type="entry name" value="Asp"/>
    <property type="match status" value="1"/>
</dbReference>
<dbReference type="PROSITE" id="PS51767">
    <property type="entry name" value="PEPTIDASE_A1"/>
    <property type="match status" value="1"/>
</dbReference>
<comment type="similarity">
    <text evidence="1 6">Belongs to the peptidase A1 family.</text>
</comment>
<feature type="chain" id="PRO_5045915513" evidence="8">
    <location>
        <begin position="21"/>
        <end position="509"/>
    </location>
</feature>
<dbReference type="PRINTS" id="PR00792">
    <property type="entry name" value="PEPSIN"/>
</dbReference>
<evidence type="ECO:0000313" key="10">
    <source>
        <dbReference type="EMBL" id="KAK7520621.1"/>
    </source>
</evidence>
<keyword evidence="11" id="KW-1185">Reference proteome</keyword>
<dbReference type="Gene3D" id="2.40.70.10">
    <property type="entry name" value="Acid Proteases"/>
    <property type="match status" value="2"/>
</dbReference>
<keyword evidence="2 6" id="KW-0645">Protease</keyword>
<evidence type="ECO:0000256" key="7">
    <source>
        <dbReference type="SAM" id="Phobius"/>
    </source>
</evidence>
<reference evidence="10 11" key="1">
    <citation type="submission" date="2024-04" db="EMBL/GenBank/DDBJ databases">
        <title>Phyllosticta paracitricarpa is synonymous to the EU quarantine fungus P. citricarpa based on phylogenomic analyses.</title>
        <authorList>
            <consortium name="Lawrence Berkeley National Laboratory"/>
            <person name="Van Ingen-Buijs V.A."/>
            <person name="Van Westerhoven A.C."/>
            <person name="Haridas S."/>
            <person name="Skiadas P."/>
            <person name="Martin F."/>
            <person name="Groenewald J.Z."/>
            <person name="Crous P.W."/>
            <person name="Seidl M.F."/>
        </authorList>
    </citation>
    <scope>NUCLEOTIDE SEQUENCE [LARGE SCALE GENOMIC DNA]</scope>
    <source>
        <strain evidence="10 11">CBS 123371</strain>
    </source>
</reference>
<protein>
    <submittedName>
        <fullName evidence="10">Aspartic peptidase domain-containing protein</fullName>
    </submittedName>
</protein>
<keyword evidence="5 6" id="KW-0378">Hydrolase</keyword>
<feature type="signal peptide" evidence="8">
    <location>
        <begin position="1"/>
        <end position="20"/>
    </location>
</feature>
<sequence length="509" mass="54371">MPSLATLFAVSAGIATVAYAADAPKPKVVGVSFERTKKQVSQRLSLAGRGTVQLDLRNDDRLRYNINVTVGTPPQKFQLQLDTGSSDTWLPDRFSDECVRTGCKHGVFEKALSSTFKEFPTTDTFGTEYVDGTKVRGVFFSDTLEMGDFHIENMTMGLATNITGTIETLEIDGGLMGIGYKSNEAIAIDNPSNAYPNVPTELLQQGHISSLAYSLWLNDDDAQFGNILFGGVDIAKYDGELVALPIVPSKPARIYKDFTVAFSGMTVTDKSGKNEYNKQNLTLPALLDSGSTVTFLPDDLALDVLQGVGAGLVENEWFVPCALGSQGASINFSFGGAGGPTIPILLEDLCLPFTDIEDKKIPLDDGEQFCRFGILPMGDRGDDGLAAIFGDTFLRSTYAVYDLNQNVIALAKANFNATDSIIEEITNSSIPGVMTTAEAIDAVATSPTVTIDFVQAFPTFEFAKAAAKQMSAAAPAVGQLPPRLSFQVVMSGFAVVIAGMLGGSLAVLW</sequence>
<accession>A0ABR1KXC6</accession>
<dbReference type="InterPro" id="IPR033121">
    <property type="entry name" value="PEPTIDASE_A1"/>
</dbReference>
<dbReference type="InterPro" id="IPR001461">
    <property type="entry name" value="Aspartic_peptidase_A1"/>
</dbReference>
<name>A0ABR1KXC6_9PEZI</name>
<comment type="caution">
    <text evidence="10">The sequence shown here is derived from an EMBL/GenBank/DDBJ whole genome shotgun (WGS) entry which is preliminary data.</text>
</comment>
<keyword evidence="3 8" id="KW-0732">Signal</keyword>
<dbReference type="InterPro" id="IPR033876">
    <property type="entry name" value="SAP-like"/>
</dbReference>
<keyword evidence="7" id="KW-0472">Membrane</keyword>
<evidence type="ECO:0000313" key="11">
    <source>
        <dbReference type="Proteomes" id="UP001363622"/>
    </source>
</evidence>
<organism evidence="10 11">
    <name type="scientific">Phyllosticta citriasiana</name>
    <dbReference type="NCBI Taxonomy" id="595635"/>
    <lineage>
        <taxon>Eukaryota</taxon>
        <taxon>Fungi</taxon>
        <taxon>Dikarya</taxon>
        <taxon>Ascomycota</taxon>
        <taxon>Pezizomycotina</taxon>
        <taxon>Dothideomycetes</taxon>
        <taxon>Dothideomycetes incertae sedis</taxon>
        <taxon>Botryosphaeriales</taxon>
        <taxon>Phyllostictaceae</taxon>
        <taxon>Phyllosticta</taxon>
    </lineage>
</organism>
<gene>
    <name evidence="10" type="ORF">IWZ03DRAFT_142820</name>
</gene>
<keyword evidence="7" id="KW-1133">Transmembrane helix</keyword>
<feature type="transmembrane region" description="Helical" evidence="7">
    <location>
        <begin position="488"/>
        <end position="508"/>
    </location>
</feature>
<dbReference type="CDD" id="cd05474">
    <property type="entry name" value="SAP_like"/>
    <property type="match status" value="1"/>
</dbReference>
<dbReference type="Proteomes" id="UP001363622">
    <property type="component" value="Unassembled WGS sequence"/>
</dbReference>
<keyword evidence="4 6" id="KW-0064">Aspartyl protease</keyword>
<evidence type="ECO:0000256" key="3">
    <source>
        <dbReference type="ARBA" id="ARBA00022729"/>
    </source>
</evidence>
<dbReference type="EMBL" id="JBBPHU010000003">
    <property type="protein sequence ID" value="KAK7520621.1"/>
    <property type="molecule type" value="Genomic_DNA"/>
</dbReference>
<dbReference type="PANTHER" id="PTHR47966">
    <property type="entry name" value="BETA-SITE APP-CLEAVING ENZYME, ISOFORM A-RELATED"/>
    <property type="match status" value="1"/>
</dbReference>